<keyword evidence="12" id="KW-1185">Reference proteome</keyword>
<dbReference type="AlphaFoldDB" id="A0A6H1U0Y7"/>
<dbReference type="PANTHER" id="PTHR34353">
    <property type="entry name" value="CRISPR-ASSOCIATED ENDONUCLEASE CAS1 1"/>
    <property type="match status" value="1"/>
</dbReference>
<keyword evidence="2" id="KW-0479">Metal-binding</keyword>
<evidence type="ECO:0000256" key="7">
    <source>
        <dbReference type="ARBA" id="ARBA00023125"/>
    </source>
</evidence>
<dbReference type="InterPro" id="IPR042211">
    <property type="entry name" value="CRISPR-assoc_Cas1_N"/>
</dbReference>
<evidence type="ECO:0000256" key="2">
    <source>
        <dbReference type="ARBA" id="ARBA00022723"/>
    </source>
</evidence>
<dbReference type="GO" id="GO:0003677">
    <property type="term" value="F:DNA binding"/>
    <property type="evidence" value="ECO:0007669"/>
    <property type="project" value="UniProtKB-KW"/>
</dbReference>
<dbReference type="InterPro" id="IPR042206">
    <property type="entry name" value="CRISPR-assoc_Cas1_C"/>
</dbReference>
<keyword evidence="1" id="KW-0540">Nuclease</keyword>
<dbReference type="InterPro" id="IPR050646">
    <property type="entry name" value="Cas1"/>
</dbReference>
<dbReference type="Gene3D" id="1.20.120.920">
    <property type="entry name" value="CRISPR-associated endonuclease Cas1, C-terminal domain"/>
    <property type="match status" value="1"/>
</dbReference>
<sequence length="335" mass="38133">MTAIYLTQPGSLLDAKRGVFELWHDDRRQRRIPAKLTSQILVFEDSQLSKTAIALAISFRLPVLFLDRHHRHLGRLHLNPNSGSQHRSRPGTPDPDDRRDLAERLVSAILNSRQSLLNTLDGAICPTVELTRGTIARILDELPTASGDRLREHLTGVDRLYYPALRQWLRLSAGTVLAPIDPWFYLAHSLLEQVTYGFVLDAGVNPYESILHCDTGDNLPLVRDLMLEWTVTLVDLLVLRFCMDEFLFSGNGNGSHSPLSRLRDRFVQQWETQLASEAIAGTSYRQCLFAQVRRYREALWGDRLYSPVLLRSESFVSGQPLRALRSRRSPCTHLT</sequence>
<keyword evidence="3 11" id="KW-0255">Endonuclease</keyword>
<dbReference type="GO" id="GO:0016787">
    <property type="term" value="F:hydrolase activity"/>
    <property type="evidence" value="ECO:0007669"/>
    <property type="project" value="UniProtKB-KW"/>
</dbReference>
<evidence type="ECO:0000313" key="11">
    <source>
        <dbReference type="EMBL" id="QIZ72106.1"/>
    </source>
</evidence>
<dbReference type="Proteomes" id="UP000500857">
    <property type="component" value="Chromosome"/>
</dbReference>
<evidence type="ECO:0000256" key="5">
    <source>
        <dbReference type="ARBA" id="ARBA00022842"/>
    </source>
</evidence>
<evidence type="ECO:0000256" key="8">
    <source>
        <dbReference type="ARBA" id="ARBA00023211"/>
    </source>
</evidence>
<dbReference type="NCBIfam" id="TIGR00287">
    <property type="entry name" value="cas1"/>
    <property type="match status" value="1"/>
</dbReference>
<evidence type="ECO:0000256" key="10">
    <source>
        <dbReference type="SAM" id="MobiDB-lite"/>
    </source>
</evidence>
<evidence type="ECO:0000256" key="4">
    <source>
        <dbReference type="ARBA" id="ARBA00022801"/>
    </source>
</evidence>
<keyword evidence="4" id="KW-0378">Hydrolase</keyword>
<organism evidence="11 12">
    <name type="scientific">Oxynema aestuarii AP17</name>
    <dbReference type="NCBI Taxonomy" id="2064643"/>
    <lineage>
        <taxon>Bacteria</taxon>
        <taxon>Bacillati</taxon>
        <taxon>Cyanobacteriota</taxon>
        <taxon>Cyanophyceae</taxon>
        <taxon>Oscillatoriophycideae</taxon>
        <taxon>Oscillatoriales</taxon>
        <taxon>Oscillatoriaceae</taxon>
        <taxon>Oxynema</taxon>
        <taxon>Oxynema aestuarii</taxon>
    </lineage>
</organism>
<keyword evidence="7" id="KW-0238">DNA-binding</keyword>
<keyword evidence="5" id="KW-0460">Magnesium</keyword>
<keyword evidence="8" id="KW-0464">Manganese</keyword>
<feature type="region of interest" description="Disordered" evidence="10">
    <location>
        <begin position="76"/>
        <end position="98"/>
    </location>
</feature>
<dbReference type="EMBL" id="CP051167">
    <property type="protein sequence ID" value="QIZ72106.1"/>
    <property type="molecule type" value="Genomic_DNA"/>
</dbReference>
<comment type="subunit">
    <text evidence="9">Homodimer, forms a heterotetramer with a Cas2 homodimer.</text>
</comment>
<protein>
    <submittedName>
        <fullName evidence="11">CRISPR-associated endonuclease Cas1</fullName>
    </submittedName>
</protein>
<evidence type="ECO:0000313" key="12">
    <source>
        <dbReference type="Proteomes" id="UP000500857"/>
    </source>
</evidence>
<keyword evidence="6" id="KW-0051">Antiviral defense</keyword>
<gene>
    <name evidence="11" type="primary">cas1</name>
    <name evidence="11" type="ORF">HCG48_17290</name>
</gene>
<accession>A0A6H1U0Y7</accession>
<evidence type="ECO:0000256" key="9">
    <source>
        <dbReference type="ARBA" id="ARBA00038592"/>
    </source>
</evidence>
<evidence type="ECO:0000256" key="3">
    <source>
        <dbReference type="ARBA" id="ARBA00022759"/>
    </source>
</evidence>
<dbReference type="GO" id="GO:0043571">
    <property type="term" value="P:maintenance of CRISPR repeat elements"/>
    <property type="evidence" value="ECO:0007669"/>
    <property type="project" value="InterPro"/>
</dbReference>
<dbReference type="Pfam" id="PF01867">
    <property type="entry name" value="Cas_Cas1"/>
    <property type="match status" value="1"/>
</dbReference>
<dbReference type="Gene3D" id="3.100.10.20">
    <property type="entry name" value="CRISPR-associated endonuclease Cas1, N-terminal domain"/>
    <property type="match status" value="1"/>
</dbReference>
<evidence type="ECO:0000256" key="1">
    <source>
        <dbReference type="ARBA" id="ARBA00022722"/>
    </source>
</evidence>
<name>A0A6H1U0Y7_9CYAN</name>
<dbReference type="GO" id="GO:0046872">
    <property type="term" value="F:metal ion binding"/>
    <property type="evidence" value="ECO:0007669"/>
    <property type="project" value="UniProtKB-KW"/>
</dbReference>
<reference evidence="11 12" key="1">
    <citation type="submission" date="2020-04" db="EMBL/GenBank/DDBJ databases">
        <authorList>
            <person name="Basu S."/>
            <person name="Maruthanayagam V."/>
            <person name="Chakraborty S."/>
            <person name="Pramanik A."/>
            <person name="Mukherjee J."/>
            <person name="Brink B."/>
        </authorList>
    </citation>
    <scope>NUCLEOTIDE SEQUENCE [LARGE SCALE GENOMIC DNA]</scope>
    <source>
        <strain evidence="11 12">AP17</strain>
    </source>
</reference>
<evidence type="ECO:0000256" key="6">
    <source>
        <dbReference type="ARBA" id="ARBA00023118"/>
    </source>
</evidence>
<dbReference type="InterPro" id="IPR002729">
    <property type="entry name" value="CRISPR-assoc_Cas1"/>
</dbReference>
<dbReference type="PANTHER" id="PTHR34353:SF2">
    <property type="entry name" value="CRISPR-ASSOCIATED ENDONUCLEASE CAS1 1"/>
    <property type="match status" value="1"/>
</dbReference>
<dbReference type="GO" id="GO:0051607">
    <property type="term" value="P:defense response to virus"/>
    <property type="evidence" value="ECO:0007669"/>
    <property type="project" value="UniProtKB-KW"/>
</dbReference>
<proteinExistence type="predicted"/>
<dbReference type="GO" id="GO:0004519">
    <property type="term" value="F:endonuclease activity"/>
    <property type="evidence" value="ECO:0007669"/>
    <property type="project" value="UniProtKB-KW"/>
</dbReference>
<dbReference type="KEGG" id="oxy:HCG48_17290"/>